<dbReference type="Pfam" id="PF08765">
    <property type="entry name" value="Mor"/>
    <property type="match status" value="1"/>
</dbReference>
<dbReference type="InterPro" id="IPR014875">
    <property type="entry name" value="Mor_transcription_activator"/>
</dbReference>
<proteinExistence type="predicted"/>
<dbReference type="SUPFAM" id="SSF46689">
    <property type="entry name" value="Homeodomain-like"/>
    <property type="match status" value="1"/>
</dbReference>
<reference evidence="2" key="1">
    <citation type="submission" date="2020-08" db="EMBL/GenBank/DDBJ databases">
        <title>Genome public.</title>
        <authorList>
            <person name="Liu C."/>
            <person name="Sun Q."/>
        </authorList>
    </citation>
    <scope>NUCLEOTIDE SEQUENCE</scope>
    <source>
        <strain evidence="2">NSJ-32</strain>
    </source>
</reference>
<accession>A0A926DR38</accession>
<name>A0A926DR38_9FIRM</name>
<dbReference type="PANTHER" id="PTHR37812:SF1">
    <property type="entry name" value="MU-LIKE PROPHAGE FLUMU PROTEIN C"/>
    <property type="match status" value="1"/>
</dbReference>
<keyword evidence="3" id="KW-1185">Reference proteome</keyword>
<evidence type="ECO:0000313" key="2">
    <source>
        <dbReference type="EMBL" id="MBC8542257.1"/>
    </source>
</evidence>
<dbReference type="InterPro" id="IPR052411">
    <property type="entry name" value="c-mor_Regulatory_Protein"/>
</dbReference>
<dbReference type="PANTHER" id="PTHR37812">
    <property type="entry name" value="MU-LIKE PROPHAGE FLUMU PROTEIN C"/>
    <property type="match status" value="1"/>
</dbReference>
<dbReference type="EMBL" id="JACRSQ010000002">
    <property type="protein sequence ID" value="MBC8542257.1"/>
    <property type="molecule type" value="Genomic_DNA"/>
</dbReference>
<sequence>MKYLNAAEILPEHLLKELQMYVEGEILYIPKTSSKKEWGAVNGSRIFYQERNKEIQRLFQSGSSVESLANQYGLAYSTIKKIVYC</sequence>
<dbReference type="InterPro" id="IPR009057">
    <property type="entry name" value="Homeodomain-like_sf"/>
</dbReference>
<feature type="domain" description="Mor transcription activator" evidence="1">
    <location>
        <begin position="6"/>
        <end position="83"/>
    </location>
</feature>
<dbReference type="RefSeq" id="WP_177719103.1">
    <property type="nucleotide sequence ID" value="NZ_JACRSQ010000002.1"/>
</dbReference>
<dbReference type="NCBIfam" id="NF040785">
    <property type="entry name" value="CD3324_fam"/>
    <property type="match status" value="1"/>
</dbReference>
<evidence type="ECO:0000259" key="1">
    <source>
        <dbReference type="Pfam" id="PF08765"/>
    </source>
</evidence>
<dbReference type="InterPro" id="IPR049739">
    <property type="entry name" value="YraL-like"/>
</dbReference>
<dbReference type="Proteomes" id="UP000657006">
    <property type="component" value="Unassembled WGS sequence"/>
</dbReference>
<evidence type="ECO:0000313" key="3">
    <source>
        <dbReference type="Proteomes" id="UP000657006"/>
    </source>
</evidence>
<dbReference type="AlphaFoldDB" id="A0A926DR38"/>
<organism evidence="2 3">
    <name type="scientific">Bianquea renquensis</name>
    <dbReference type="NCBI Taxonomy" id="2763661"/>
    <lineage>
        <taxon>Bacteria</taxon>
        <taxon>Bacillati</taxon>
        <taxon>Bacillota</taxon>
        <taxon>Clostridia</taxon>
        <taxon>Eubacteriales</taxon>
        <taxon>Bianqueaceae</taxon>
        <taxon>Bianquea</taxon>
    </lineage>
</organism>
<comment type="caution">
    <text evidence="2">The sequence shown here is derived from an EMBL/GenBank/DDBJ whole genome shotgun (WGS) entry which is preliminary data.</text>
</comment>
<protein>
    <recommendedName>
        <fullName evidence="1">Mor transcription activator domain-containing protein</fullName>
    </recommendedName>
</protein>
<gene>
    <name evidence="2" type="ORF">H8730_01650</name>
</gene>